<proteinExistence type="predicted"/>
<dbReference type="Proteomes" id="UP001058072">
    <property type="component" value="Chromosome"/>
</dbReference>
<dbReference type="Pfam" id="PF26595">
    <property type="entry name" value="A_ENA"/>
    <property type="match status" value="1"/>
</dbReference>
<evidence type="ECO:0000313" key="1">
    <source>
        <dbReference type="EMBL" id="UUF05574.1"/>
    </source>
</evidence>
<name>A0A9Q9CKR0_9FIRM</name>
<dbReference type="AlphaFoldDB" id="A0A9Q9CKR0"/>
<evidence type="ECO:0000313" key="3">
    <source>
        <dbReference type="Proteomes" id="UP001058016"/>
    </source>
</evidence>
<dbReference type="Proteomes" id="UP001058016">
    <property type="component" value="Chromosome"/>
</dbReference>
<keyword evidence="3" id="KW-1185">Reference proteome</keyword>
<reference evidence="2 3" key="1">
    <citation type="submission" date="2021-03" db="EMBL/GenBank/DDBJ databases">
        <title>Comparative Genomics and Metabolomics in the genus Turicibacter.</title>
        <authorList>
            <person name="Maki J."/>
            <person name="Looft T."/>
        </authorList>
    </citation>
    <scope>NUCLEOTIDE SEQUENCE</scope>
    <source>
        <strain evidence="2">ISU324</strain>
        <strain evidence="1 3">MMM721</strain>
    </source>
</reference>
<organism evidence="2 4">
    <name type="scientific">Turicibacter bilis</name>
    <dbReference type="NCBI Taxonomy" id="2735723"/>
    <lineage>
        <taxon>Bacteria</taxon>
        <taxon>Bacillati</taxon>
        <taxon>Bacillota</taxon>
        <taxon>Erysipelotrichia</taxon>
        <taxon>Erysipelotrichales</taxon>
        <taxon>Turicibacteraceae</taxon>
        <taxon>Turicibacter</taxon>
    </lineage>
</organism>
<evidence type="ECO:0000313" key="4">
    <source>
        <dbReference type="Proteomes" id="UP001058072"/>
    </source>
</evidence>
<dbReference type="EMBL" id="CP071249">
    <property type="protein sequence ID" value="UUF05574.1"/>
    <property type="molecule type" value="Genomic_DNA"/>
</dbReference>
<dbReference type="RefSeq" id="WP_055277182.1">
    <property type="nucleotide sequence ID" value="NZ_CP071249.1"/>
</dbReference>
<gene>
    <name evidence="1" type="ORF">J0J69_10980</name>
    <name evidence="2" type="ORF">J0J70_02900</name>
</gene>
<evidence type="ECO:0000313" key="2">
    <source>
        <dbReference type="EMBL" id="UUF08971.1"/>
    </source>
</evidence>
<dbReference type="InterPro" id="IPR058705">
    <property type="entry name" value="A_ENA"/>
</dbReference>
<accession>A0A9Q9CKR0</accession>
<dbReference type="EMBL" id="CP071250">
    <property type="protein sequence ID" value="UUF08971.1"/>
    <property type="molecule type" value="Genomic_DNA"/>
</dbReference>
<protein>
    <submittedName>
        <fullName evidence="2">Uncharacterized protein</fullName>
    </submittedName>
</protein>
<sequence length="86" mass="9698">MLSSDQSNHNQAINNLIASIALQESFFSDVIYNESQRLNNIVNSQGITPDELYNAKLCLDEISQAISGLERILQAKIEFFESEFSQ</sequence>